<evidence type="ECO:0008006" key="3">
    <source>
        <dbReference type="Google" id="ProtNLM"/>
    </source>
</evidence>
<organism evidence="1 2">
    <name type="scientific">Protopolystoma xenopodis</name>
    <dbReference type="NCBI Taxonomy" id="117903"/>
    <lineage>
        <taxon>Eukaryota</taxon>
        <taxon>Metazoa</taxon>
        <taxon>Spiralia</taxon>
        <taxon>Lophotrochozoa</taxon>
        <taxon>Platyhelminthes</taxon>
        <taxon>Monogenea</taxon>
        <taxon>Polyopisthocotylea</taxon>
        <taxon>Polystomatidea</taxon>
        <taxon>Polystomatidae</taxon>
        <taxon>Protopolystoma</taxon>
    </lineage>
</organism>
<proteinExistence type="predicted"/>
<protein>
    <recommendedName>
        <fullName evidence="3">CD80-like immunoglobulin C2-set domain-containing protein</fullName>
    </recommendedName>
</protein>
<dbReference type="EMBL" id="CAAALY010011715">
    <property type="protein sequence ID" value="VEL11408.1"/>
    <property type="molecule type" value="Genomic_DNA"/>
</dbReference>
<name>A0A448WGW8_9PLAT</name>
<evidence type="ECO:0000313" key="1">
    <source>
        <dbReference type="EMBL" id="VEL11408.1"/>
    </source>
</evidence>
<evidence type="ECO:0000313" key="2">
    <source>
        <dbReference type="Proteomes" id="UP000784294"/>
    </source>
</evidence>
<accession>A0A448WGW8</accession>
<comment type="caution">
    <text evidence="1">The sequence shown here is derived from an EMBL/GenBank/DDBJ whole genome shotgun (WGS) entry which is preliminary data.</text>
</comment>
<sequence>MVVDVGVGFSFTCRASHPSRSPEVVFDDGRPLNGDTRFVVTRPEPSVVRVEVPQGLKMQDNNMRFKCKLGRPLDPQRDPSPATLLVVVNQKCAVGTRNCSHPGRSGLLFRPRIGLINTLSGGRTATV</sequence>
<dbReference type="AlphaFoldDB" id="A0A448WGW8"/>
<gene>
    <name evidence="1" type="ORF">PXEA_LOCUS4848</name>
</gene>
<reference evidence="1" key="1">
    <citation type="submission" date="2018-11" db="EMBL/GenBank/DDBJ databases">
        <authorList>
            <consortium name="Pathogen Informatics"/>
        </authorList>
    </citation>
    <scope>NUCLEOTIDE SEQUENCE</scope>
</reference>
<keyword evidence="2" id="KW-1185">Reference proteome</keyword>
<dbReference type="Proteomes" id="UP000784294">
    <property type="component" value="Unassembled WGS sequence"/>
</dbReference>